<dbReference type="Gene3D" id="2.60.40.1090">
    <property type="entry name" value="Fimbrial-type adhesion domain"/>
    <property type="match status" value="1"/>
</dbReference>
<dbReference type="InterPro" id="IPR036937">
    <property type="entry name" value="Adhesion_dom_fimbrial_sf"/>
</dbReference>
<sequence length="182" mass="18670">MNNTVKMVIAAAMTMGVVASANAVNTGKVTFKGKIEESPCSIVVGDEDQTINMGHIGTGSLIGGKKTTAVSFHIGLQDCTFTDEKTMTTTFQGVGAIATQDNLALMGVSGELKGASLVIGDSAGNAKKLGDAISQKLILNSSGVGLATQQADFKAWLVGDTGGTSVDLGEFTSVANFQIEYQ</sequence>
<dbReference type="PANTHER" id="PTHR33420">
    <property type="entry name" value="FIMBRIAL SUBUNIT ELFA-RELATED"/>
    <property type="match status" value="1"/>
</dbReference>
<dbReference type="PANTHER" id="PTHR33420:SF26">
    <property type="entry name" value="FIMBRIAL SUBUNIT"/>
    <property type="match status" value="1"/>
</dbReference>
<dbReference type="Pfam" id="PF00419">
    <property type="entry name" value="Fimbrial"/>
    <property type="match status" value="1"/>
</dbReference>
<dbReference type="SUPFAM" id="SSF49401">
    <property type="entry name" value="Bacterial adhesins"/>
    <property type="match status" value="1"/>
</dbReference>
<comment type="caution">
    <text evidence="3">The sequence shown here is derived from an EMBL/GenBank/DDBJ whole genome shotgun (WGS) entry which is preliminary data.</text>
</comment>
<feature type="domain" description="Fimbrial-type adhesion" evidence="2">
    <location>
        <begin position="30"/>
        <end position="182"/>
    </location>
</feature>
<protein>
    <submittedName>
        <fullName evidence="3">Fimbrial protein</fullName>
    </submittedName>
</protein>
<evidence type="ECO:0000256" key="1">
    <source>
        <dbReference type="SAM" id="SignalP"/>
    </source>
</evidence>
<accession>A0ABV0HIW1</accession>
<dbReference type="InterPro" id="IPR000259">
    <property type="entry name" value="Adhesion_dom_fimbrial"/>
</dbReference>
<evidence type="ECO:0000313" key="4">
    <source>
        <dbReference type="Proteomes" id="UP001444146"/>
    </source>
</evidence>
<proteinExistence type="predicted"/>
<keyword evidence="4" id="KW-1185">Reference proteome</keyword>
<dbReference type="InterPro" id="IPR008966">
    <property type="entry name" value="Adhesion_dom_sf"/>
</dbReference>
<evidence type="ECO:0000259" key="2">
    <source>
        <dbReference type="Pfam" id="PF00419"/>
    </source>
</evidence>
<keyword evidence="1" id="KW-0732">Signal</keyword>
<feature type="chain" id="PRO_5045610301" evidence="1">
    <location>
        <begin position="24"/>
        <end position="182"/>
    </location>
</feature>
<gene>
    <name evidence="3" type="ORF">VSR74_11280</name>
</gene>
<organism evidence="3 4">
    <name type="scientific">Pseudocitrobacter cyperus</name>
    <dbReference type="NCBI Taxonomy" id="3112843"/>
    <lineage>
        <taxon>Bacteria</taxon>
        <taxon>Pseudomonadati</taxon>
        <taxon>Pseudomonadota</taxon>
        <taxon>Gammaproteobacteria</taxon>
        <taxon>Enterobacterales</taxon>
        <taxon>Enterobacteriaceae</taxon>
        <taxon>Pseudocitrobacter</taxon>
    </lineage>
</organism>
<reference evidence="3 4" key="1">
    <citation type="submission" date="2024-01" db="EMBL/GenBank/DDBJ databases">
        <title>Pseudocitrobacter sp. Endophytic strain Cyp-38L.</title>
        <authorList>
            <person name="Amer M.A."/>
            <person name="Hamed S.M."/>
        </authorList>
    </citation>
    <scope>NUCLEOTIDE SEQUENCE [LARGE SCALE GENOMIC DNA]</scope>
    <source>
        <strain evidence="3 4">Cyp38S</strain>
    </source>
</reference>
<evidence type="ECO:0000313" key="3">
    <source>
        <dbReference type="EMBL" id="MEO3990396.1"/>
    </source>
</evidence>
<dbReference type="Proteomes" id="UP001444146">
    <property type="component" value="Unassembled WGS sequence"/>
</dbReference>
<dbReference type="RefSeq" id="WP_347794816.1">
    <property type="nucleotide sequence ID" value="NZ_JAYMYY010000002.1"/>
</dbReference>
<feature type="signal peptide" evidence="1">
    <location>
        <begin position="1"/>
        <end position="23"/>
    </location>
</feature>
<name>A0ABV0HIW1_9ENTR</name>
<dbReference type="InterPro" id="IPR050263">
    <property type="entry name" value="Bact_Fimbrial_Adh_Pro"/>
</dbReference>
<dbReference type="EMBL" id="JAYMYY010000002">
    <property type="protein sequence ID" value="MEO3990396.1"/>
    <property type="molecule type" value="Genomic_DNA"/>
</dbReference>